<reference evidence="1 2" key="1">
    <citation type="submission" date="2015-08" db="EMBL/GenBank/DDBJ databases">
        <authorList>
            <person name="Babu N.S."/>
            <person name="Beckwith C.J."/>
            <person name="Beseler K.G."/>
            <person name="Brison A."/>
            <person name="Carone J.V."/>
            <person name="Caskin T.P."/>
            <person name="Diamond M."/>
            <person name="Durham M.E."/>
            <person name="Foxe J.M."/>
            <person name="Go M."/>
            <person name="Henderson B.A."/>
            <person name="Jones I.B."/>
            <person name="McGettigan J.A."/>
            <person name="Micheletti S.J."/>
            <person name="Nasrallah M.E."/>
            <person name="Ortiz D."/>
            <person name="Piller C.R."/>
            <person name="Privatt S.R."/>
            <person name="Schneider S.L."/>
            <person name="Sharp S."/>
            <person name="Smith T.C."/>
            <person name="Stanton J.D."/>
            <person name="Ullery H.E."/>
            <person name="Wilson R.J."/>
            <person name="Serrano M.G."/>
            <person name="Buck G."/>
            <person name="Lee V."/>
            <person name="Wang Y."/>
            <person name="Carvalho R."/>
            <person name="Voegtly L."/>
            <person name="Shi R."/>
            <person name="Duckworth R."/>
            <person name="Johnson A."/>
            <person name="Loviza R."/>
            <person name="Walstead R."/>
            <person name="Shah Z."/>
            <person name="Kiflezghi M."/>
            <person name="Wade K."/>
            <person name="Ball S.L."/>
            <person name="Bradley K.W."/>
            <person name="Asai D.J."/>
            <person name="Bowman C.A."/>
            <person name="Russell D.A."/>
            <person name="Pope W.H."/>
            <person name="Jacobs-Sera D."/>
            <person name="Hendrix R.W."/>
            <person name="Hatfull G.F."/>
        </authorList>
    </citation>
    <scope>NUCLEOTIDE SEQUENCE [LARGE SCALE GENOMIC DNA]</scope>
    <source>
        <strain evidence="1 2">PUDD_83A45</strain>
    </source>
</reference>
<dbReference type="Pfam" id="PF13365">
    <property type="entry name" value="Trypsin_2"/>
    <property type="match status" value="1"/>
</dbReference>
<accession>A0A0K1RAE6</accession>
<organism evidence="1 2">
    <name type="scientific">Corynebacterium riegelii</name>
    <dbReference type="NCBI Taxonomy" id="156976"/>
    <lineage>
        <taxon>Bacteria</taxon>
        <taxon>Bacillati</taxon>
        <taxon>Actinomycetota</taxon>
        <taxon>Actinomycetes</taxon>
        <taxon>Mycobacteriales</taxon>
        <taxon>Corynebacteriaceae</taxon>
        <taxon>Corynebacterium</taxon>
    </lineage>
</organism>
<evidence type="ECO:0000313" key="1">
    <source>
        <dbReference type="EMBL" id="AKV58400.1"/>
    </source>
</evidence>
<dbReference type="AlphaFoldDB" id="A0A0K1RAE6"/>
<dbReference type="RefSeq" id="WP_083439733.1">
    <property type="nucleotide sequence ID" value="NZ_BAAAGW010000006.1"/>
</dbReference>
<dbReference type="InterPro" id="IPR043504">
    <property type="entry name" value="Peptidase_S1_PA_chymotrypsin"/>
</dbReference>
<dbReference type="InterPro" id="IPR009003">
    <property type="entry name" value="Peptidase_S1_PA"/>
</dbReference>
<dbReference type="EMBL" id="CP012342">
    <property type="protein sequence ID" value="AKV58400.1"/>
    <property type="molecule type" value="Genomic_DNA"/>
</dbReference>
<dbReference type="PATRIC" id="fig|156976.3.peg.705"/>
<name>A0A0K1RAE6_9CORY</name>
<dbReference type="SUPFAM" id="SSF50494">
    <property type="entry name" value="Trypsin-like serine proteases"/>
    <property type="match status" value="1"/>
</dbReference>
<dbReference type="InterPro" id="IPR001314">
    <property type="entry name" value="Peptidase_S1A"/>
</dbReference>
<evidence type="ECO:0000313" key="2">
    <source>
        <dbReference type="Proteomes" id="UP000060016"/>
    </source>
</evidence>
<dbReference type="PRINTS" id="PR00722">
    <property type="entry name" value="CHYMOTRYPSIN"/>
</dbReference>
<sequence>MSVSPAHLVRLHSASSYCTGTLVAPDVVLTCGHFFIPLLAKLRSVMCSVGEERRRIDELYLFPGTDIALVTLTKPVVLGDFPTIGPPPSLLSQTVTFGFGGGARTPNARAGRYLTPLPLAVSRAGYTRVRPAGLVLSGAIKGDSGGPIVAKGRIFAVQSLILDPYGRNLRLATVALVSPRVVDKLEALKRR</sequence>
<protein>
    <submittedName>
        <fullName evidence="1">Uncharacterized protein</fullName>
    </submittedName>
</protein>
<dbReference type="Proteomes" id="UP000060016">
    <property type="component" value="Chromosome"/>
</dbReference>
<keyword evidence="2" id="KW-1185">Reference proteome</keyword>
<dbReference type="InterPro" id="IPR033116">
    <property type="entry name" value="TRYPSIN_SER"/>
</dbReference>
<dbReference type="KEGG" id="crie:AK829_03575"/>
<dbReference type="Gene3D" id="2.40.10.10">
    <property type="entry name" value="Trypsin-like serine proteases"/>
    <property type="match status" value="1"/>
</dbReference>
<gene>
    <name evidence="1" type="ORF">AK829_03575</name>
</gene>
<dbReference type="PROSITE" id="PS00135">
    <property type="entry name" value="TRYPSIN_SER"/>
    <property type="match status" value="1"/>
</dbReference>
<dbReference type="STRING" id="156976.AK829_03575"/>
<proteinExistence type="predicted"/>